<dbReference type="Pfam" id="PF02844">
    <property type="entry name" value="GARS_N"/>
    <property type="match status" value="1"/>
</dbReference>
<feature type="domain" description="ATP-grasp" evidence="14">
    <location>
        <begin position="107"/>
        <end position="313"/>
    </location>
</feature>
<keyword evidence="7 11" id="KW-0658">Purine biosynthesis</keyword>
<dbReference type="GO" id="GO:0006189">
    <property type="term" value="P:'de novo' IMP biosynthetic process"/>
    <property type="evidence" value="ECO:0007669"/>
    <property type="project" value="UniProtKB-UniRule"/>
</dbReference>
<evidence type="ECO:0000256" key="5">
    <source>
        <dbReference type="ARBA" id="ARBA00022723"/>
    </source>
</evidence>
<dbReference type="NCBIfam" id="TIGR00877">
    <property type="entry name" value="purD"/>
    <property type="match status" value="1"/>
</dbReference>
<reference evidence="15 16" key="1">
    <citation type="submission" date="2019-06" db="EMBL/GenBank/DDBJ databases">
        <title>Desulfobotulus mexicanus sp. nov., a novel sulfate-reducing bacterium isolated from the sediment of an alkaline crater lake in Mexico.</title>
        <authorList>
            <person name="Hirschler-Rea A."/>
        </authorList>
    </citation>
    <scope>NUCLEOTIDE SEQUENCE [LARGE SCALE GENOMIC DNA]</scope>
    <source>
        <strain evidence="15 16">PAR22N</strain>
    </source>
</reference>
<dbReference type="PROSITE" id="PS50975">
    <property type="entry name" value="ATP_GRASP"/>
    <property type="match status" value="1"/>
</dbReference>
<keyword evidence="16" id="KW-1185">Reference proteome</keyword>
<evidence type="ECO:0000256" key="7">
    <source>
        <dbReference type="ARBA" id="ARBA00022755"/>
    </source>
</evidence>
<dbReference type="HAMAP" id="MF_00138">
    <property type="entry name" value="GARS"/>
    <property type="match status" value="1"/>
</dbReference>
<dbReference type="InterPro" id="IPR011761">
    <property type="entry name" value="ATP-grasp"/>
</dbReference>
<organism evidence="15 16">
    <name type="scientific">Desulfobotulus mexicanus</name>
    <dbReference type="NCBI Taxonomy" id="2586642"/>
    <lineage>
        <taxon>Bacteria</taxon>
        <taxon>Pseudomonadati</taxon>
        <taxon>Thermodesulfobacteriota</taxon>
        <taxon>Desulfobacteria</taxon>
        <taxon>Desulfobacterales</taxon>
        <taxon>Desulfobacteraceae</taxon>
        <taxon>Desulfobotulus</taxon>
    </lineage>
</organism>
<proteinExistence type="inferred from homology"/>
<dbReference type="InterPro" id="IPR013815">
    <property type="entry name" value="ATP_grasp_subdomain_1"/>
</dbReference>
<dbReference type="SMART" id="SM01209">
    <property type="entry name" value="GARS_A"/>
    <property type="match status" value="1"/>
</dbReference>
<evidence type="ECO:0000256" key="10">
    <source>
        <dbReference type="ARBA" id="ARBA00038345"/>
    </source>
</evidence>
<evidence type="ECO:0000256" key="4">
    <source>
        <dbReference type="ARBA" id="ARBA00022598"/>
    </source>
</evidence>
<dbReference type="InterPro" id="IPR020561">
    <property type="entry name" value="PRibGlycinamid_synth_ATP-grasp"/>
</dbReference>
<dbReference type="Gene3D" id="3.40.50.20">
    <property type="match status" value="1"/>
</dbReference>
<dbReference type="PROSITE" id="PS00184">
    <property type="entry name" value="GARS"/>
    <property type="match status" value="1"/>
</dbReference>
<comment type="cofactor">
    <cofactor evidence="1">
        <name>Mn(2+)</name>
        <dbReference type="ChEBI" id="CHEBI:29035"/>
    </cofactor>
</comment>
<dbReference type="Gene3D" id="3.30.470.20">
    <property type="entry name" value="ATP-grasp fold, B domain"/>
    <property type="match status" value="1"/>
</dbReference>
<dbReference type="FunFam" id="3.40.50.20:FF:000006">
    <property type="entry name" value="Phosphoribosylamine--glycine ligase, chloroplastic"/>
    <property type="match status" value="1"/>
</dbReference>
<comment type="function">
    <text evidence="12">Catalyzes the conversion of N5-carboxyaminoimidazole ribonucleotide (N5-CAIR) to 4-carboxy-5-aminoimidazole ribonucleotide (CAIR).</text>
</comment>
<feature type="binding site" evidence="12">
    <location>
        <position position="436"/>
    </location>
    <ligand>
        <name>substrate</name>
    </ligand>
</feature>
<dbReference type="Pfam" id="PF01071">
    <property type="entry name" value="GARS_A"/>
    <property type="match status" value="1"/>
</dbReference>
<feature type="binding site" evidence="12">
    <location>
        <position position="439"/>
    </location>
    <ligand>
        <name>substrate</name>
    </ligand>
</feature>
<evidence type="ECO:0000256" key="9">
    <source>
        <dbReference type="ARBA" id="ARBA00023211"/>
    </source>
</evidence>
<dbReference type="AlphaFoldDB" id="A0A5Q4VG74"/>
<dbReference type="NCBIfam" id="TIGR01162">
    <property type="entry name" value="purE"/>
    <property type="match status" value="1"/>
</dbReference>
<dbReference type="EMBL" id="VDMB01000005">
    <property type="protein sequence ID" value="TYT75272.1"/>
    <property type="molecule type" value="Genomic_DNA"/>
</dbReference>
<dbReference type="SUPFAM" id="SSF52255">
    <property type="entry name" value="N5-CAIR mutase (phosphoribosylaminoimidazole carboxylase, PurE)"/>
    <property type="match status" value="1"/>
</dbReference>
<dbReference type="OrthoDB" id="9807240at2"/>
<accession>A0A5Q4VG74</accession>
<dbReference type="Gene3D" id="3.30.1490.20">
    <property type="entry name" value="ATP-grasp fold, A domain"/>
    <property type="match status" value="1"/>
</dbReference>
<comment type="catalytic activity">
    <reaction evidence="11">
        <text>5-phospho-beta-D-ribosylamine + glycine + ATP = N(1)-(5-phospho-beta-D-ribosyl)glycinamide + ADP + phosphate + H(+)</text>
        <dbReference type="Rhea" id="RHEA:17453"/>
        <dbReference type="ChEBI" id="CHEBI:15378"/>
        <dbReference type="ChEBI" id="CHEBI:30616"/>
        <dbReference type="ChEBI" id="CHEBI:43474"/>
        <dbReference type="ChEBI" id="CHEBI:57305"/>
        <dbReference type="ChEBI" id="CHEBI:58681"/>
        <dbReference type="ChEBI" id="CHEBI:143788"/>
        <dbReference type="ChEBI" id="CHEBI:456216"/>
        <dbReference type="EC" id="6.3.4.13"/>
    </reaction>
</comment>
<dbReference type="InterPro" id="IPR020562">
    <property type="entry name" value="PRibGlycinamide_synth_N"/>
</dbReference>
<dbReference type="HAMAP" id="MF_01929">
    <property type="entry name" value="PurE_classI"/>
    <property type="match status" value="1"/>
</dbReference>
<dbReference type="InterPro" id="IPR000031">
    <property type="entry name" value="PurE_dom"/>
</dbReference>
<dbReference type="SUPFAM" id="SSF51246">
    <property type="entry name" value="Rudiment single hybrid motif"/>
    <property type="match status" value="1"/>
</dbReference>
<dbReference type="InterPro" id="IPR037123">
    <property type="entry name" value="PRibGlycinamide_synth_C_sf"/>
</dbReference>
<evidence type="ECO:0000256" key="12">
    <source>
        <dbReference type="HAMAP-Rule" id="MF_01929"/>
    </source>
</evidence>
<keyword evidence="12" id="KW-0413">Isomerase</keyword>
<gene>
    <name evidence="11 15" type="primary">purD</name>
    <name evidence="12" type="synonym">purE</name>
    <name evidence="15" type="ORF">FIM25_06090</name>
</gene>
<dbReference type="GO" id="GO:0046872">
    <property type="term" value="F:metal ion binding"/>
    <property type="evidence" value="ECO:0007669"/>
    <property type="project" value="UniProtKB-KW"/>
</dbReference>
<dbReference type="SUPFAM" id="SSF56059">
    <property type="entry name" value="Glutathione synthetase ATP-binding domain-like"/>
    <property type="match status" value="1"/>
</dbReference>
<dbReference type="SMART" id="SM01210">
    <property type="entry name" value="GARS_C"/>
    <property type="match status" value="1"/>
</dbReference>
<comment type="pathway">
    <text evidence="12">Purine metabolism; IMP biosynthesis via de novo pathway; 5-amino-1-(5-phospho-D-ribosyl)imidazole-4-carboxylate from 5-amino-1-(5-phospho-D-ribosyl)imidazole (N5-CAIR route): step 2/2.</text>
</comment>
<dbReference type="Gene3D" id="3.40.50.1970">
    <property type="match status" value="1"/>
</dbReference>
<dbReference type="FunFam" id="3.90.600.10:FF:000001">
    <property type="entry name" value="Trifunctional purine biosynthetic protein adenosine-3"/>
    <property type="match status" value="1"/>
</dbReference>
<keyword evidence="8 13" id="KW-0067">ATP-binding</keyword>
<dbReference type="Pfam" id="PF02843">
    <property type="entry name" value="GARS_C"/>
    <property type="match status" value="1"/>
</dbReference>
<evidence type="ECO:0000256" key="2">
    <source>
        <dbReference type="ARBA" id="ARBA00001946"/>
    </source>
</evidence>
<dbReference type="GO" id="GO:0034023">
    <property type="term" value="F:5-(carboxyamino)imidazole ribonucleotide mutase activity"/>
    <property type="evidence" value="ECO:0007669"/>
    <property type="project" value="UniProtKB-UniRule"/>
</dbReference>
<sequence length="588" mass="61428">MNILVIGSGGREHALVWKISQSPRVKKIFCAPGNPGIAAMAQCVDIPADAIDELKNFALSNAIDLTVVGPEVPLAAGIVDLFEASGLKIFGPSAKAAELEASKAFAKDIMVRYGIPTAKGQSFKDANQALAFAQSLKGQVVVKADGLAAGKGVVVCFAMEEAEKAIHNMLGEKAFGEAGATILVEERLEGEEASIIALTDGKTILTLPSSQDHKAVYDGDKGPNTGGMGAYSPAPVVDLFMQNKITKEVLEPAVRAMAAEGRPFKGVLYAGMMIHRDRIRVLEFNARFGDPETQPLMLRIQSDIVELMEAVVEERLHTCSLKVDPRAAVCVVMAAGGYPGSYDKGETIIGLEDAATLPDTVVFHAGTATDKGAVVSSGGRVLGVSALGDDVKLAAANAYQAVSRISFKDSHFRKDIAMKAIEKQDRAPRVGIVMGSDSDLPVMMEVVSVLKKFDVPYEMTIASAHRTPEKAALFASSARGKGMGVIIAGAGHAAHLAGAMAAGTTLPIIGVPIDSSALQGLDALLSTVQMPPGVPVATVAIGKPGAYNAGILAVQMLAIADADLAEKLTDYKKEMAEKVEAKAKALVS</sequence>
<dbReference type="RefSeq" id="WP_139447344.1">
    <property type="nucleotide sequence ID" value="NZ_VDMB01000005.1"/>
</dbReference>
<evidence type="ECO:0000256" key="3">
    <source>
        <dbReference type="ARBA" id="ARBA00005174"/>
    </source>
</evidence>
<dbReference type="InterPro" id="IPR020560">
    <property type="entry name" value="PRibGlycinamide_synth_C-dom"/>
</dbReference>
<dbReference type="InterPro" id="IPR000115">
    <property type="entry name" value="PRibGlycinamide_synth"/>
</dbReference>
<comment type="caution">
    <text evidence="15">The sequence shown here is derived from an EMBL/GenBank/DDBJ whole genome shotgun (WGS) entry which is preliminary data.</text>
</comment>
<comment type="pathway">
    <text evidence="3 11">Purine metabolism; IMP biosynthesis via de novo pathway; N(1)-(5-phospho-D-ribosyl)glycinamide from 5-phospho-alpha-D-ribose 1-diphosphate: step 2/2.</text>
</comment>
<name>A0A5Q4VG74_9BACT</name>
<dbReference type="InterPro" id="IPR033747">
    <property type="entry name" value="PurE_ClassI"/>
</dbReference>
<evidence type="ECO:0000256" key="11">
    <source>
        <dbReference type="HAMAP-Rule" id="MF_00138"/>
    </source>
</evidence>
<dbReference type="Gene3D" id="3.90.600.10">
    <property type="entry name" value="Phosphoribosylglycinamide synthetase, C-terminal domain"/>
    <property type="match status" value="1"/>
</dbReference>
<keyword evidence="4 11" id="KW-0436">Ligase</keyword>
<protein>
    <recommendedName>
        <fullName evidence="11 12">Multifunctional fusion protein</fullName>
    </recommendedName>
    <domain>
        <recommendedName>
            <fullName evidence="11">Phosphoribosylamine--glycine ligase</fullName>
            <ecNumber evidence="11">6.3.4.13</ecNumber>
        </recommendedName>
        <alternativeName>
            <fullName evidence="11">GARS</fullName>
        </alternativeName>
        <alternativeName>
            <fullName evidence="11">Glycinamide ribonucleotide synthetase</fullName>
        </alternativeName>
        <alternativeName>
            <fullName evidence="11">Phosphoribosylglycinamide synthetase</fullName>
        </alternativeName>
    </domain>
    <domain>
        <recommendedName>
            <fullName evidence="12">N5-carboxyaminoimidazole ribonucleotide mutase</fullName>
            <shortName evidence="12">N5-CAIR mutase</shortName>
            <ecNumber evidence="12">5.4.99.18</ecNumber>
        </recommendedName>
        <alternativeName>
            <fullName evidence="12">5-(carboxyamino)imidazole ribonucleotide mutase</fullName>
        </alternativeName>
    </domain>
</protein>
<dbReference type="GO" id="GO:0004637">
    <property type="term" value="F:phosphoribosylamine-glycine ligase activity"/>
    <property type="evidence" value="ECO:0007669"/>
    <property type="project" value="UniProtKB-UniRule"/>
</dbReference>
<dbReference type="InterPro" id="IPR020559">
    <property type="entry name" value="PRibGlycinamide_synth_CS"/>
</dbReference>
<dbReference type="InterPro" id="IPR011054">
    <property type="entry name" value="Rudment_hybrid_motif"/>
</dbReference>
<comment type="similarity">
    <text evidence="12">Belongs to the AIR carboxylase family. Class I subfamily.</text>
</comment>
<dbReference type="SUPFAM" id="SSF52440">
    <property type="entry name" value="PreATP-grasp domain"/>
    <property type="match status" value="1"/>
</dbReference>
<dbReference type="SMART" id="SM01001">
    <property type="entry name" value="AIRC"/>
    <property type="match status" value="1"/>
</dbReference>
<dbReference type="EC" id="6.3.4.13" evidence="11"/>
<comment type="similarity">
    <text evidence="10 11">Belongs to the GARS family.</text>
</comment>
<evidence type="ECO:0000256" key="1">
    <source>
        <dbReference type="ARBA" id="ARBA00001936"/>
    </source>
</evidence>
<evidence type="ECO:0000259" key="14">
    <source>
        <dbReference type="PROSITE" id="PS50975"/>
    </source>
</evidence>
<keyword evidence="6 13" id="KW-0547">Nucleotide-binding</keyword>
<dbReference type="GO" id="GO:0005524">
    <property type="term" value="F:ATP binding"/>
    <property type="evidence" value="ECO:0007669"/>
    <property type="project" value="UniProtKB-UniRule"/>
</dbReference>
<dbReference type="GO" id="GO:0009113">
    <property type="term" value="P:purine nucleobase biosynthetic process"/>
    <property type="evidence" value="ECO:0007669"/>
    <property type="project" value="InterPro"/>
</dbReference>
<dbReference type="Pfam" id="PF00731">
    <property type="entry name" value="AIRC"/>
    <property type="match status" value="1"/>
</dbReference>
<dbReference type="EC" id="5.4.99.18" evidence="12"/>
<dbReference type="InterPro" id="IPR016185">
    <property type="entry name" value="PreATP-grasp_dom_sf"/>
</dbReference>
<feature type="binding site" evidence="12">
    <location>
        <position position="466"/>
    </location>
    <ligand>
        <name>substrate</name>
    </ligand>
</feature>
<comment type="cofactor">
    <cofactor evidence="2">
        <name>Mg(2+)</name>
        <dbReference type="ChEBI" id="CHEBI:18420"/>
    </cofactor>
</comment>
<dbReference type="UniPathway" id="UPA00074">
    <property type="reaction ID" value="UER00125"/>
</dbReference>
<keyword evidence="9" id="KW-0464">Manganese</keyword>
<evidence type="ECO:0000313" key="15">
    <source>
        <dbReference type="EMBL" id="TYT75272.1"/>
    </source>
</evidence>
<keyword evidence="5" id="KW-0479">Metal-binding</keyword>
<evidence type="ECO:0000256" key="13">
    <source>
        <dbReference type="PROSITE-ProRule" id="PRU00409"/>
    </source>
</evidence>
<evidence type="ECO:0000256" key="6">
    <source>
        <dbReference type="ARBA" id="ARBA00022741"/>
    </source>
</evidence>
<comment type="catalytic activity">
    <reaction evidence="12">
        <text>5-carboxyamino-1-(5-phospho-D-ribosyl)imidazole + H(+) = 5-amino-1-(5-phospho-D-ribosyl)imidazole-4-carboxylate</text>
        <dbReference type="Rhea" id="RHEA:13193"/>
        <dbReference type="ChEBI" id="CHEBI:15378"/>
        <dbReference type="ChEBI" id="CHEBI:58730"/>
        <dbReference type="ChEBI" id="CHEBI:77657"/>
        <dbReference type="EC" id="5.4.99.18"/>
    </reaction>
</comment>
<evidence type="ECO:0000256" key="8">
    <source>
        <dbReference type="ARBA" id="ARBA00022840"/>
    </source>
</evidence>
<evidence type="ECO:0000313" key="16">
    <source>
        <dbReference type="Proteomes" id="UP000321899"/>
    </source>
</evidence>
<dbReference type="Proteomes" id="UP000321899">
    <property type="component" value="Unassembled WGS sequence"/>
</dbReference>
<dbReference type="PANTHER" id="PTHR43472">
    <property type="entry name" value="PHOSPHORIBOSYLAMINE--GLYCINE LIGASE"/>
    <property type="match status" value="1"/>
</dbReference>
<dbReference type="PANTHER" id="PTHR43472:SF1">
    <property type="entry name" value="PHOSPHORIBOSYLAMINE--GLYCINE LIGASE, CHLOROPLASTIC"/>
    <property type="match status" value="1"/>
</dbReference>